<dbReference type="AlphaFoldDB" id="A0AAY4AIL5"/>
<dbReference type="PANTHER" id="PTHR12948:SF3">
    <property type="entry name" value="NEDD8 ULTIMATE BUSTER 1"/>
    <property type="match status" value="1"/>
</dbReference>
<reference evidence="5" key="2">
    <citation type="submission" date="2025-08" db="UniProtKB">
        <authorList>
            <consortium name="Ensembl"/>
        </authorList>
    </citation>
    <scope>IDENTIFICATION</scope>
</reference>
<dbReference type="Pfam" id="PF00627">
    <property type="entry name" value="UBA"/>
    <property type="match status" value="2"/>
</dbReference>
<dbReference type="GO" id="GO:2000058">
    <property type="term" value="P:regulation of ubiquitin-dependent protein catabolic process"/>
    <property type="evidence" value="ECO:0007669"/>
    <property type="project" value="TreeGrafter"/>
</dbReference>
<dbReference type="InterPro" id="IPR009060">
    <property type="entry name" value="UBA-like_sf"/>
</dbReference>
<dbReference type="InterPro" id="IPR000626">
    <property type="entry name" value="Ubiquitin-like_dom"/>
</dbReference>
<sequence length="598" mass="67199">MEQQHIQAKLVELLRSDGIALWSSPYTTGDSGAGRQHMKELAEKYAAVVGLPLVDVETALENVRSQAVSKGKGNKMFSETQVATLDVFLPAKLTKGSRKRNLATKLDVTTQNLKDMICEKCGVKHIKLIFNGKTLISDKRLDEQNVKHNSKLMVVKESEPEERRDVAEVEKKARMDEESLQRTQKGFQILSERDGSEDPTTTPFLEIADQKGNPLEIPDGEKKALMLAMGFHEKGRALMKRKDYDAALSHLLQADEQFGKCGSTLLNTVDNYAVLQLDIVWCYRALEALSYLQDSKQRLCKAEKCFQRCYGEQQERLMKIKGSAGGEEVLFLRLYLLQSLQAYLEGHADEAKRKLTKVEDLYQRLCVDQEKMTQVMALGYSEQDARLGLRTCHGDVEAAVRHISQRKEEKEDLKKREQRKRRRRIEGINTLVELGFSKDKASQALKKAGGDVDRAYEILLDFDNLVDAPSNAAGSQLELSMQDKIDQMAYLGFNREMVEAALRLSDWEVTLATQLLLDNQGTLPTDLLSPSPPSSMSEEPSTSSESTASGSSDADLVDEVLQDIPQHEEDYLDLTLEEESDLIAQIKSFLEKTHAQSS</sequence>
<dbReference type="RefSeq" id="XP_028823959.1">
    <property type="nucleotide sequence ID" value="XM_028968126.1"/>
</dbReference>
<evidence type="ECO:0000256" key="2">
    <source>
        <dbReference type="SAM" id="MobiDB-lite"/>
    </source>
</evidence>
<dbReference type="Pfam" id="PF18037">
    <property type="entry name" value="Ubiquitin_5"/>
    <property type="match status" value="1"/>
</dbReference>
<dbReference type="PROSITE" id="PS50030">
    <property type="entry name" value="UBA"/>
    <property type="match status" value="3"/>
</dbReference>
<dbReference type="InterPro" id="IPR029071">
    <property type="entry name" value="Ubiquitin-like_domsf"/>
</dbReference>
<dbReference type="GeneID" id="114781895"/>
<organism evidence="5 6">
    <name type="scientific">Denticeps clupeoides</name>
    <name type="common">denticle herring</name>
    <dbReference type="NCBI Taxonomy" id="299321"/>
    <lineage>
        <taxon>Eukaryota</taxon>
        <taxon>Metazoa</taxon>
        <taxon>Chordata</taxon>
        <taxon>Craniata</taxon>
        <taxon>Vertebrata</taxon>
        <taxon>Euteleostomi</taxon>
        <taxon>Actinopterygii</taxon>
        <taxon>Neopterygii</taxon>
        <taxon>Teleostei</taxon>
        <taxon>Clupei</taxon>
        <taxon>Clupeiformes</taxon>
        <taxon>Denticipitoidei</taxon>
        <taxon>Denticipitidae</taxon>
        <taxon>Denticeps</taxon>
    </lineage>
</organism>
<evidence type="ECO:0008006" key="7">
    <source>
        <dbReference type="Google" id="ProtNLM"/>
    </source>
</evidence>
<feature type="region of interest" description="Disordered" evidence="2">
    <location>
        <begin position="522"/>
        <end position="563"/>
    </location>
</feature>
<dbReference type="SUPFAM" id="SSF54236">
    <property type="entry name" value="Ubiquitin-like"/>
    <property type="match status" value="1"/>
</dbReference>
<feature type="domain" description="UBA" evidence="3">
    <location>
        <begin position="366"/>
        <end position="406"/>
    </location>
</feature>
<name>A0AAY4AIL5_9TELE</name>
<proteinExistence type="predicted"/>
<dbReference type="Proteomes" id="UP000694580">
    <property type="component" value="Chromosome 2"/>
</dbReference>
<dbReference type="InterPro" id="IPR039749">
    <property type="entry name" value="NUB1"/>
</dbReference>
<dbReference type="PANTHER" id="PTHR12948">
    <property type="entry name" value="NEDD8 ULTIMATE BUSTER-1 BS4 PROTEIN"/>
    <property type="match status" value="1"/>
</dbReference>
<dbReference type="InterPro" id="IPR041207">
    <property type="entry name" value="NUB1_ubiquitin-like_dom"/>
</dbReference>
<keyword evidence="1" id="KW-0175">Coiled coil</keyword>
<gene>
    <name evidence="5" type="primary">NUB1</name>
</gene>
<feature type="compositionally biased region" description="Low complexity" evidence="2">
    <location>
        <begin position="523"/>
        <end position="552"/>
    </location>
</feature>
<dbReference type="Gene3D" id="3.10.20.90">
    <property type="entry name" value="Phosphatidylinositol 3-kinase Catalytic Subunit, Chain A, domain 1"/>
    <property type="match status" value="1"/>
</dbReference>
<evidence type="ECO:0000259" key="4">
    <source>
        <dbReference type="PROSITE" id="PS50053"/>
    </source>
</evidence>
<feature type="domain" description="UBA" evidence="3">
    <location>
        <begin position="415"/>
        <end position="462"/>
    </location>
</feature>
<dbReference type="Ensembl" id="ENSDCDT00010009151.1">
    <property type="protein sequence ID" value="ENSDCDP00010008714.1"/>
    <property type="gene ID" value="ENSDCDG00010003914.1"/>
</dbReference>
<dbReference type="CDD" id="cd17062">
    <property type="entry name" value="Ubl_NUB1"/>
    <property type="match status" value="1"/>
</dbReference>
<feature type="domain" description="Ubiquitin-like" evidence="4">
    <location>
        <begin position="87"/>
        <end position="155"/>
    </location>
</feature>
<evidence type="ECO:0000313" key="6">
    <source>
        <dbReference type="Proteomes" id="UP000694580"/>
    </source>
</evidence>
<dbReference type="PROSITE" id="PS50053">
    <property type="entry name" value="UBIQUITIN_2"/>
    <property type="match status" value="1"/>
</dbReference>
<dbReference type="GeneTree" id="ENSGT00390000010557"/>
<keyword evidence="6" id="KW-1185">Reference proteome</keyword>
<dbReference type="InterPro" id="IPR015940">
    <property type="entry name" value="UBA"/>
</dbReference>
<protein>
    <recommendedName>
        <fullName evidence="7">Negative regulator of ubiquitin-like proteins 1</fullName>
    </recommendedName>
</protein>
<reference evidence="5 6" key="1">
    <citation type="submission" date="2020-06" db="EMBL/GenBank/DDBJ databases">
        <authorList>
            <consortium name="Wellcome Sanger Institute Data Sharing"/>
        </authorList>
    </citation>
    <scope>NUCLEOTIDE SEQUENCE [LARGE SCALE GENOMIC DNA]</scope>
</reference>
<dbReference type="SMART" id="SM00165">
    <property type="entry name" value="UBA"/>
    <property type="match status" value="3"/>
</dbReference>
<accession>A0AAY4AIL5</accession>
<dbReference type="SUPFAM" id="SSF46934">
    <property type="entry name" value="UBA-like"/>
    <property type="match status" value="3"/>
</dbReference>
<dbReference type="Gene3D" id="1.10.8.10">
    <property type="entry name" value="DNA helicase RuvA subunit, C-terminal domain"/>
    <property type="match status" value="3"/>
</dbReference>
<feature type="coiled-coil region" evidence="1">
    <location>
        <begin position="396"/>
        <end position="423"/>
    </location>
</feature>
<reference evidence="5" key="3">
    <citation type="submission" date="2025-09" db="UniProtKB">
        <authorList>
            <consortium name="Ensembl"/>
        </authorList>
    </citation>
    <scope>IDENTIFICATION</scope>
</reference>
<evidence type="ECO:0000259" key="3">
    <source>
        <dbReference type="PROSITE" id="PS50030"/>
    </source>
</evidence>
<evidence type="ECO:0000256" key="1">
    <source>
        <dbReference type="SAM" id="Coils"/>
    </source>
</evidence>
<feature type="domain" description="UBA" evidence="3">
    <location>
        <begin position="478"/>
        <end position="519"/>
    </location>
</feature>
<dbReference type="CDD" id="cd14291">
    <property type="entry name" value="UBA1_NUB1_like"/>
    <property type="match status" value="1"/>
</dbReference>
<evidence type="ECO:0000313" key="5">
    <source>
        <dbReference type="Ensembl" id="ENSDCDP00010008714.1"/>
    </source>
</evidence>